<dbReference type="Gene3D" id="3.80.10.10">
    <property type="entry name" value="Ribonuclease Inhibitor"/>
    <property type="match status" value="2"/>
</dbReference>
<reference evidence="4" key="2">
    <citation type="submission" date="2022-08" db="UniProtKB">
        <authorList>
            <consortium name="EnsemblMetazoa"/>
        </authorList>
    </citation>
    <scope>IDENTIFICATION</scope>
    <source>
        <strain evidence="4">STECLA/ALBI9_A</strain>
    </source>
</reference>
<dbReference type="PANTHER" id="PTHR24373:SF396">
    <property type="entry name" value="LEUCINE RICH REPEATS AND IMMUNOGLOBULIN LIKE DOMAINS 1"/>
    <property type="match status" value="1"/>
</dbReference>
<evidence type="ECO:0000313" key="4">
    <source>
        <dbReference type="EnsemblMetazoa" id="AALB010626-PA"/>
    </source>
</evidence>
<evidence type="ECO:0000256" key="3">
    <source>
        <dbReference type="ARBA" id="ARBA00022737"/>
    </source>
</evidence>
<dbReference type="InterPro" id="IPR050328">
    <property type="entry name" value="Dev_Immune_Receptor"/>
</dbReference>
<organism evidence="4 5">
    <name type="scientific">Anopheles albimanus</name>
    <name type="common">New world malaria mosquito</name>
    <dbReference type="NCBI Taxonomy" id="7167"/>
    <lineage>
        <taxon>Eukaryota</taxon>
        <taxon>Metazoa</taxon>
        <taxon>Ecdysozoa</taxon>
        <taxon>Arthropoda</taxon>
        <taxon>Hexapoda</taxon>
        <taxon>Insecta</taxon>
        <taxon>Pterygota</taxon>
        <taxon>Neoptera</taxon>
        <taxon>Endopterygota</taxon>
        <taxon>Diptera</taxon>
        <taxon>Nematocera</taxon>
        <taxon>Culicoidea</taxon>
        <taxon>Culicidae</taxon>
        <taxon>Anophelinae</taxon>
        <taxon>Anopheles</taxon>
    </lineage>
</organism>
<protein>
    <submittedName>
        <fullName evidence="4">Uncharacterized protein</fullName>
    </submittedName>
</protein>
<proteinExistence type="predicted"/>
<dbReference type="AlphaFoldDB" id="A0A182FVP1"/>
<dbReference type="EnsemblMetazoa" id="AALB010626-RA">
    <property type="protein sequence ID" value="AALB010626-PA"/>
    <property type="gene ID" value="AALB010626"/>
</dbReference>
<name>A0A182FVP1_ANOAL</name>
<dbReference type="InterPro" id="IPR032675">
    <property type="entry name" value="LRR_dom_sf"/>
</dbReference>
<dbReference type="SMART" id="SM00369">
    <property type="entry name" value="LRR_TYP"/>
    <property type="match status" value="3"/>
</dbReference>
<dbReference type="VEuPathDB" id="VectorBase:AALB010626"/>
<accession>A0A182FVP1</accession>
<sequence length="335" mass="37565">MSLDYDLDALSYFVPRNVVDLSVSRAYGELLLDVHPFRDLQHLRINNSSSSAVVITEPTASLAVSIEGVVMRHLVLAKSSLTYLLSIKQTQLNHIPKSLAGQQGLRQLTIEGSGLQYFNLDSISGLLNLTHVSLTLNQIVTVNGTIGKRTSARLAVLDLSDNEIVNFNFGFVALFRHLEQISCRENLIERLRNSLNCAATHSYKCFASLRVLNFDNNEIASIPRGLFRSMTALDELMLRYNFLQRFSAFEIGLPPRLKLLDLGVNSIALINLKALKQLKVLILDYNELIEQNIGGMLPKSLEELNVEYNFKINCSLLKELPTVRQLEMSDAKLLC</sequence>
<dbReference type="Proteomes" id="UP000069272">
    <property type="component" value="Chromosome 3R"/>
</dbReference>
<dbReference type="GO" id="GO:0031012">
    <property type="term" value="C:extracellular matrix"/>
    <property type="evidence" value="ECO:0007669"/>
    <property type="project" value="TreeGrafter"/>
</dbReference>
<keyword evidence="3" id="KW-0677">Repeat</keyword>
<keyword evidence="2" id="KW-0732">Signal</keyword>
<evidence type="ECO:0000256" key="1">
    <source>
        <dbReference type="ARBA" id="ARBA00022614"/>
    </source>
</evidence>
<dbReference type="PROSITE" id="PS51450">
    <property type="entry name" value="LRR"/>
    <property type="match status" value="1"/>
</dbReference>
<dbReference type="GO" id="GO:0005615">
    <property type="term" value="C:extracellular space"/>
    <property type="evidence" value="ECO:0007669"/>
    <property type="project" value="TreeGrafter"/>
</dbReference>
<dbReference type="InterPro" id="IPR003591">
    <property type="entry name" value="Leu-rich_rpt_typical-subtyp"/>
</dbReference>
<dbReference type="SUPFAM" id="SSF52058">
    <property type="entry name" value="L domain-like"/>
    <property type="match status" value="1"/>
</dbReference>
<keyword evidence="1" id="KW-0433">Leucine-rich repeat</keyword>
<evidence type="ECO:0000256" key="2">
    <source>
        <dbReference type="ARBA" id="ARBA00022729"/>
    </source>
</evidence>
<dbReference type="Pfam" id="PF13855">
    <property type="entry name" value="LRR_8"/>
    <property type="match status" value="1"/>
</dbReference>
<dbReference type="PANTHER" id="PTHR24373">
    <property type="entry name" value="SLIT RELATED LEUCINE-RICH REPEAT NEURONAL PROTEIN"/>
    <property type="match status" value="1"/>
</dbReference>
<dbReference type="InterPro" id="IPR001611">
    <property type="entry name" value="Leu-rich_rpt"/>
</dbReference>
<evidence type="ECO:0000313" key="5">
    <source>
        <dbReference type="Proteomes" id="UP000069272"/>
    </source>
</evidence>
<dbReference type="STRING" id="7167.A0A182FVP1"/>
<reference evidence="4 5" key="1">
    <citation type="journal article" date="2017" name="G3 (Bethesda)">
        <title>The Physical Genome Mapping of Anopheles albimanus Corrected Scaffold Misassemblies and Identified Interarm Rearrangements in Genus Anopheles.</title>
        <authorList>
            <person name="Artemov G.N."/>
            <person name="Peery A.N."/>
            <person name="Jiang X."/>
            <person name="Tu Z."/>
            <person name="Stegniy V.N."/>
            <person name="Sharakhova M.V."/>
            <person name="Sharakhov I.V."/>
        </authorList>
    </citation>
    <scope>NUCLEOTIDE SEQUENCE [LARGE SCALE GENOMIC DNA]</scope>
    <source>
        <strain evidence="4 5">ALBI9_A</strain>
    </source>
</reference>
<keyword evidence="5" id="KW-1185">Reference proteome</keyword>